<keyword evidence="3" id="KW-1185">Reference proteome</keyword>
<gene>
    <name evidence="2" type="ORF">CPELLU_LOCUS6188</name>
</gene>
<evidence type="ECO:0000256" key="1">
    <source>
        <dbReference type="SAM" id="MobiDB-lite"/>
    </source>
</evidence>
<proteinExistence type="predicted"/>
<dbReference type="Proteomes" id="UP000789759">
    <property type="component" value="Unassembled WGS sequence"/>
</dbReference>
<evidence type="ECO:0000313" key="2">
    <source>
        <dbReference type="EMBL" id="CAG8583153.1"/>
    </source>
</evidence>
<reference evidence="2" key="1">
    <citation type="submission" date="2021-06" db="EMBL/GenBank/DDBJ databases">
        <authorList>
            <person name="Kallberg Y."/>
            <person name="Tangrot J."/>
            <person name="Rosling A."/>
        </authorList>
    </citation>
    <scope>NUCLEOTIDE SEQUENCE</scope>
    <source>
        <strain evidence="2">FL966</strain>
    </source>
</reference>
<sequence length="428" mass="51028">MNVSKNNLIKQSDITFHKKSILQQNRKTKLNKLQQDLLQYYKEIINHTDISSQLREIQLAIERETRLFAKQKVTLFNLVNEKYQKSIQQEIINNINEKINKESNIVKLQVDIKDEIDDDNNLTFQQKHELHNIHNEKIRNLHGGHYDKMIQLNVSLNKGQKKELQDLRKQCLILLINKNYDSLLNEIQQSKDIERLKDDARRSQLDFLISENENQIYNSLLTKIQQSKDIERLKDDDQVRRSQLDSLYGNDENQSYDLLLELIHNTINKIEYEYLTNERTKSILQELLNKRIQYLQQLEEVPKRLQTKHPIEEVESNNSTTNPDKADQEHNLAGTVDQQITYIINQYRKILSAEDQKKYFPCTKTKTVLGKDDSFLFEKNYKATKINEMKNIINNLNNYLYEEPRKKAMISKERLQKHKKLENYKNIQ</sequence>
<accession>A0A9N9G5M4</accession>
<feature type="region of interest" description="Disordered" evidence="1">
    <location>
        <begin position="308"/>
        <end position="328"/>
    </location>
</feature>
<organism evidence="2 3">
    <name type="scientific">Cetraspora pellucida</name>
    <dbReference type="NCBI Taxonomy" id="1433469"/>
    <lineage>
        <taxon>Eukaryota</taxon>
        <taxon>Fungi</taxon>
        <taxon>Fungi incertae sedis</taxon>
        <taxon>Mucoromycota</taxon>
        <taxon>Glomeromycotina</taxon>
        <taxon>Glomeromycetes</taxon>
        <taxon>Diversisporales</taxon>
        <taxon>Gigasporaceae</taxon>
        <taxon>Cetraspora</taxon>
    </lineage>
</organism>
<evidence type="ECO:0000313" key="3">
    <source>
        <dbReference type="Proteomes" id="UP000789759"/>
    </source>
</evidence>
<comment type="caution">
    <text evidence="2">The sequence shown here is derived from an EMBL/GenBank/DDBJ whole genome shotgun (WGS) entry which is preliminary data.</text>
</comment>
<dbReference type="EMBL" id="CAJVQA010003783">
    <property type="protein sequence ID" value="CAG8583153.1"/>
    <property type="molecule type" value="Genomic_DNA"/>
</dbReference>
<protein>
    <submittedName>
        <fullName evidence="2">21444_t:CDS:1</fullName>
    </submittedName>
</protein>
<name>A0A9N9G5M4_9GLOM</name>
<dbReference type="AlphaFoldDB" id="A0A9N9G5M4"/>